<dbReference type="InterPro" id="IPR001138">
    <property type="entry name" value="Zn2Cys6_DnaBD"/>
</dbReference>
<feature type="region of interest" description="Disordered" evidence="2">
    <location>
        <begin position="1"/>
        <end position="34"/>
    </location>
</feature>
<protein>
    <recommendedName>
        <fullName evidence="3">Zn(2)-C6 fungal-type domain-containing protein</fullName>
    </recommendedName>
</protein>
<dbReference type="Gene3D" id="4.10.240.10">
    <property type="entry name" value="Zn(2)-C6 fungal-type DNA-binding domain"/>
    <property type="match status" value="1"/>
</dbReference>
<feature type="compositionally biased region" description="Low complexity" evidence="2">
    <location>
        <begin position="1"/>
        <end position="11"/>
    </location>
</feature>
<feature type="compositionally biased region" description="Polar residues" evidence="2">
    <location>
        <begin position="139"/>
        <end position="148"/>
    </location>
</feature>
<feature type="domain" description="Zn(2)-C6 fungal-type" evidence="3">
    <location>
        <begin position="197"/>
        <end position="226"/>
    </location>
</feature>
<gene>
    <name evidence="4" type="ORF">SEPMUDRAFT_136763</name>
</gene>
<dbReference type="PROSITE" id="PS50048">
    <property type="entry name" value="ZN2_CY6_FUNGAL_2"/>
    <property type="match status" value="1"/>
</dbReference>
<dbReference type="PROSITE" id="PS00463">
    <property type="entry name" value="ZN2_CY6_FUNGAL_1"/>
    <property type="match status" value="1"/>
</dbReference>
<evidence type="ECO:0000313" key="5">
    <source>
        <dbReference type="Proteomes" id="UP000016931"/>
    </source>
</evidence>
<dbReference type="STRING" id="692275.M3CY83"/>
<dbReference type="GO" id="GO:0000981">
    <property type="term" value="F:DNA-binding transcription factor activity, RNA polymerase II-specific"/>
    <property type="evidence" value="ECO:0007669"/>
    <property type="project" value="InterPro"/>
</dbReference>
<dbReference type="HOGENOM" id="CLU_091089_0_0_1"/>
<dbReference type="CDD" id="cd00067">
    <property type="entry name" value="GAL4"/>
    <property type="match status" value="1"/>
</dbReference>
<dbReference type="eggNOG" id="ENOG502RFXD">
    <property type="taxonomic scope" value="Eukaryota"/>
</dbReference>
<dbReference type="EMBL" id="KB456271">
    <property type="protein sequence ID" value="EMF08646.1"/>
    <property type="molecule type" value="Genomic_DNA"/>
</dbReference>
<dbReference type="SUPFAM" id="SSF57701">
    <property type="entry name" value="Zn2/Cys6 DNA-binding domain"/>
    <property type="match status" value="1"/>
</dbReference>
<organism evidence="4 5">
    <name type="scientific">Sphaerulina musiva (strain SO2202)</name>
    <name type="common">Poplar stem canker fungus</name>
    <name type="synonym">Septoria musiva</name>
    <dbReference type="NCBI Taxonomy" id="692275"/>
    <lineage>
        <taxon>Eukaryota</taxon>
        <taxon>Fungi</taxon>
        <taxon>Dikarya</taxon>
        <taxon>Ascomycota</taxon>
        <taxon>Pezizomycotina</taxon>
        <taxon>Dothideomycetes</taxon>
        <taxon>Dothideomycetidae</taxon>
        <taxon>Mycosphaerellales</taxon>
        <taxon>Mycosphaerellaceae</taxon>
        <taxon>Sphaerulina</taxon>
    </lineage>
</organism>
<evidence type="ECO:0000256" key="2">
    <source>
        <dbReference type="SAM" id="MobiDB-lite"/>
    </source>
</evidence>
<sequence length="305" mass="33748">MLSDICSSSHHPPIPPAVLLDPSEPLRPPPSSSSLSMATVVMAMGEQYTGVKRSFHQMLDHVDTNLSFDDMSVPYHAMSRAGYYTTPPPTGHHQHTLFSSNPYETSSPNVGYVEDGYLPPDHTMYTFTGTPNRSISESFPHTANESFGSASSAASSCNEPSTPPPRVFGPLMAKYPAVPITPSHAQPRQKAKRTATACEECRKRKQKCDGKAACQSCKEQKLPCKYREVQPTKKDNSMERLASLVESFGKSMEELNHRLDVMNSTLHRMEKRLTRCWHCAGTVDLETGDCLDCNQASSCRMMNPM</sequence>
<dbReference type="InterPro" id="IPR053181">
    <property type="entry name" value="EcdB-like_regulator"/>
</dbReference>
<reference evidence="4 5" key="1">
    <citation type="journal article" date="2012" name="PLoS Pathog.">
        <title>Diverse lifestyles and strategies of plant pathogenesis encoded in the genomes of eighteen Dothideomycetes fungi.</title>
        <authorList>
            <person name="Ohm R.A."/>
            <person name="Feau N."/>
            <person name="Henrissat B."/>
            <person name="Schoch C.L."/>
            <person name="Horwitz B.A."/>
            <person name="Barry K.W."/>
            <person name="Condon B.J."/>
            <person name="Copeland A.C."/>
            <person name="Dhillon B."/>
            <person name="Glaser F."/>
            <person name="Hesse C.N."/>
            <person name="Kosti I."/>
            <person name="LaButti K."/>
            <person name="Lindquist E.A."/>
            <person name="Lucas S."/>
            <person name="Salamov A.A."/>
            <person name="Bradshaw R.E."/>
            <person name="Ciuffetti L."/>
            <person name="Hamelin R.C."/>
            <person name="Kema G.H.J."/>
            <person name="Lawrence C."/>
            <person name="Scott J.A."/>
            <person name="Spatafora J.W."/>
            <person name="Turgeon B.G."/>
            <person name="de Wit P.J.G.M."/>
            <person name="Zhong S."/>
            <person name="Goodwin S.B."/>
            <person name="Grigoriev I.V."/>
        </authorList>
    </citation>
    <scope>NUCLEOTIDE SEQUENCE [LARGE SCALE GENOMIC DNA]</scope>
    <source>
        <strain evidence="4 5">SO2202</strain>
    </source>
</reference>
<dbReference type="Proteomes" id="UP000016931">
    <property type="component" value="Unassembled WGS sequence"/>
</dbReference>
<dbReference type="GeneID" id="27899933"/>
<feature type="region of interest" description="Disordered" evidence="2">
    <location>
        <begin position="139"/>
        <end position="163"/>
    </location>
</feature>
<evidence type="ECO:0000256" key="1">
    <source>
        <dbReference type="ARBA" id="ARBA00023242"/>
    </source>
</evidence>
<dbReference type="PANTHER" id="PTHR47785:SF4">
    <property type="entry name" value="ZN(II)2CYS6 TRANSCRIPTION FACTOR (EUROFUNG)"/>
    <property type="match status" value="1"/>
</dbReference>
<dbReference type="InterPro" id="IPR036864">
    <property type="entry name" value="Zn2-C6_fun-type_DNA-bd_sf"/>
</dbReference>
<dbReference type="OrthoDB" id="10261408at2759"/>
<accession>M3CY83</accession>
<dbReference type="OMA" id="SEPFNIH"/>
<dbReference type="SMART" id="SM00066">
    <property type="entry name" value="GAL4"/>
    <property type="match status" value="1"/>
</dbReference>
<keyword evidence="1" id="KW-0539">Nucleus</keyword>
<dbReference type="GO" id="GO:0008270">
    <property type="term" value="F:zinc ion binding"/>
    <property type="evidence" value="ECO:0007669"/>
    <property type="project" value="InterPro"/>
</dbReference>
<name>M3CY83_SPHMS</name>
<keyword evidence="5" id="KW-1185">Reference proteome</keyword>
<evidence type="ECO:0000313" key="4">
    <source>
        <dbReference type="EMBL" id="EMF08646.1"/>
    </source>
</evidence>
<proteinExistence type="predicted"/>
<evidence type="ECO:0000259" key="3">
    <source>
        <dbReference type="PROSITE" id="PS50048"/>
    </source>
</evidence>
<dbReference type="AlphaFoldDB" id="M3CY83"/>
<dbReference type="PANTHER" id="PTHR47785">
    <property type="entry name" value="ZN(II)2CYS6 TRANSCRIPTION FACTOR (EUROFUNG)-RELATED-RELATED"/>
    <property type="match status" value="1"/>
</dbReference>
<dbReference type="Pfam" id="PF00172">
    <property type="entry name" value="Zn_clus"/>
    <property type="match status" value="1"/>
</dbReference>
<dbReference type="RefSeq" id="XP_016756767.1">
    <property type="nucleotide sequence ID" value="XM_016902796.1"/>
</dbReference>